<evidence type="ECO:0000256" key="1">
    <source>
        <dbReference type="ARBA" id="ARBA00023186"/>
    </source>
</evidence>
<keyword evidence="1" id="KW-0143">Chaperone</keyword>
<organism evidence="3 4">
    <name type="scientific">Streptomyces iconiensis</name>
    <dbReference type="NCBI Taxonomy" id="1384038"/>
    <lineage>
        <taxon>Bacteria</taxon>
        <taxon>Bacillati</taxon>
        <taxon>Actinomycetota</taxon>
        <taxon>Actinomycetes</taxon>
        <taxon>Kitasatosporales</taxon>
        <taxon>Streptomycetaceae</taxon>
        <taxon>Streptomyces</taxon>
    </lineage>
</organism>
<dbReference type="PRINTS" id="PR00773">
    <property type="entry name" value="GRPEPROTEIN"/>
</dbReference>
<comment type="caution">
    <text evidence="3">The sequence shown here is derived from an EMBL/GenBank/DDBJ whole genome shotgun (WGS) entry which is preliminary data.</text>
</comment>
<gene>
    <name evidence="3" type="primary">grpE</name>
    <name evidence="3" type="ORF">NMN56_036950</name>
</gene>
<dbReference type="InterPro" id="IPR000740">
    <property type="entry name" value="GrpE"/>
</dbReference>
<feature type="compositionally biased region" description="Pro residues" evidence="2">
    <location>
        <begin position="167"/>
        <end position="180"/>
    </location>
</feature>
<dbReference type="InterPro" id="IPR009012">
    <property type="entry name" value="GrpE_head"/>
</dbReference>
<proteinExistence type="predicted"/>
<reference evidence="3 4" key="1">
    <citation type="submission" date="2023-05" db="EMBL/GenBank/DDBJ databases">
        <title>Streptantibioticus silvisoli sp. nov., acidotolerant actinomycetes 1 from pine litter.</title>
        <authorList>
            <person name="Swiecimska M."/>
            <person name="Golinska P."/>
            <person name="Sangal V."/>
            <person name="Wachnowicz B."/>
            <person name="Goodfellow M."/>
        </authorList>
    </citation>
    <scope>NUCLEOTIDE SEQUENCE [LARGE SCALE GENOMIC DNA]</scope>
    <source>
        <strain evidence="3 4">DSM 42109</strain>
    </source>
</reference>
<dbReference type="Proteomes" id="UP001214441">
    <property type="component" value="Unassembled WGS sequence"/>
</dbReference>
<keyword evidence="4" id="KW-1185">Reference proteome</keyword>
<protein>
    <submittedName>
        <fullName evidence="3">Nucleotide exchange factor GrpE</fullName>
    </submittedName>
</protein>
<evidence type="ECO:0000256" key="2">
    <source>
        <dbReference type="SAM" id="MobiDB-lite"/>
    </source>
</evidence>
<evidence type="ECO:0000313" key="4">
    <source>
        <dbReference type="Proteomes" id="UP001214441"/>
    </source>
</evidence>
<dbReference type="SUPFAM" id="SSF51064">
    <property type="entry name" value="Head domain of nucleotide exchange factor GrpE"/>
    <property type="match status" value="1"/>
</dbReference>
<dbReference type="Pfam" id="PF01025">
    <property type="entry name" value="GrpE"/>
    <property type="match status" value="1"/>
</dbReference>
<name>A0ABT7A7Y4_9ACTN</name>
<dbReference type="EMBL" id="JANCPR020000057">
    <property type="protein sequence ID" value="MDJ1137448.1"/>
    <property type="molecule type" value="Genomic_DNA"/>
</dbReference>
<dbReference type="Gene3D" id="2.30.22.10">
    <property type="entry name" value="Head domain of nucleotide exchange factor GrpE"/>
    <property type="match status" value="1"/>
</dbReference>
<sequence length="193" mass="19941">MNGPTPRGGSTEDRLAFEFATALGERDAAHQAETERLLLAVADALDSFGRLLDGGPEAAAQDPAGFAAGVRLATGQLEKAVRERGLEPIGVHGELAEPATHLVTEVRDEPGPEDSVVEVLQRGYRHQGRVLRAARVAVASGTAQGPEPAPLSEPEPERTPGTAAAPAPAPTVPVPTPTPADPAENTPQPQEPA</sequence>
<dbReference type="RefSeq" id="WP_274039438.1">
    <property type="nucleotide sequence ID" value="NZ_JANCPR020000057.1"/>
</dbReference>
<accession>A0ABT7A7Y4</accession>
<evidence type="ECO:0000313" key="3">
    <source>
        <dbReference type="EMBL" id="MDJ1137448.1"/>
    </source>
</evidence>
<feature type="region of interest" description="Disordered" evidence="2">
    <location>
        <begin position="137"/>
        <end position="193"/>
    </location>
</feature>